<evidence type="ECO:0000313" key="5">
    <source>
        <dbReference type="EMBL" id="CAB4852196.1"/>
    </source>
</evidence>
<sequence length="481" mass="53321">MTPPRVIVVGLGPAGDEYVTEHTRAEIARVEHRYLRTGRHPSAHLVPEAVTFDEVYEAADTFADVYAEITDRLVAAAAQFGEVLYAVPGSPLVLERTVRALRADDRVQCIIHPAMSFLDIIYNRLGIDPIEAAITLIDGHEFATAAAGLQGPLLVAHTHANWVLSEIKLAVEGATGDELVVILQRLGSPDECITHTTWAELDRTVEADHLTSIYIPHLGSPVAFESARFHQLARTLREQCPWDQEQTHRSLVRYLIEETYEVVDALQALDPDDPSTDDDLVEELGDLLYQIEFHATIAEQEGRFTMADVVQGVHDKLVRRHPHVFGDVVANDTDTVLTNWDAIKRAEKRRTSVFDGVPTSQPALGYAAAVQRKAAKVGFDWPDVDGALPKIAEEAAELREVAHTGDTERIHDELGDLLFAVVNVARHLDVEPESALRQATLKFRRRFEQVELLATARAIDLHTAGLPVLDALWDEVKSTET</sequence>
<feature type="domain" description="NTP pyrophosphohydrolase MazG-like" evidence="2">
    <location>
        <begin position="388"/>
        <end position="450"/>
    </location>
</feature>
<dbReference type="GO" id="GO:0046047">
    <property type="term" value="P:TTP catabolic process"/>
    <property type="evidence" value="ECO:0007669"/>
    <property type="project" value="TreeGrafter"/>
</dbReference>
<dbReference type="CDD" id="cd11528">
    <property type="entry name" value="NTP-PPase_MazG_Nterm"/>
    <property type="match status" value="1"/>
</dbReference>
<evidence type="ECO:0000259" key="1">
    <source>
        <dbReference type="Pfam" id="PF00590"/>
    </source>
</evidence>
<dbReference type="GO" id="GO:0046081">
    <property type="term" value="P:dUTP catabolic process"/>
    <property type="evidence" value="ECO:0007669"/>
    <property type="project" value="TreeGrafter"/>
</dbReference>
<dbReference type="NCBIfam" id="NF007113">
    <property type="entry name" value="PRK09562.1"/>
    <property type="match status" value="1"/>
</dbReference>
<dbReference type="EMBL" id="CAFBMT010000005">
    <property type="protein sequence ID" value="CAB4926112.1"/>
    <property type="molecule type" value="Genomic_DNA"/>
</dbReference>
<name>A0A6J7LUC4_9ZZZZ</name>
<dbReference type="GO" id="GO:0047429">
    <property type="term" value="F:nucleoside triphosphate diphosphatase activity"/>
    <property type="evidence" value="ECO:0007669"/>
    <property type="project" value="InterPro"/>
</dbReference>
<dbReference type="Pfam" id="PF03819">
    <property type="entry name" value="MazG"/>
    <property type="match status" value="2"/>
</dbReference>
<dbReference type="EMBL" id="CAFBOL010000003">
    <property type="protein sequence ID" value="CAB4972076.1"/>
    <property type="molecule type" value="Genomic_DNA"/>
</dbReference>
<dbReference type="SUPFAM" id="SSF53790">
    <property type="entry name" value="Tetrapyrrole methylase"/>
    <property type="match status" value="1"/>
</dbReference>
<dbReference type="EMBL" id="CAFBIY010000116">
    <property type="protein sequence ID" value="CAB4852196.1"/>
    <property type="molecule type" value="Genomic_DNA"/>
</dbReference>
<dbReference type="InterPro" id="IPR048015">
    <property type="entry name" value="NTP-PPase_MazG-like_N"/>
</dbReference>
<dbReference type="EMBL" id="CAESGF010000005">
    <property type="protein sequence ID" value="CAB4363341.1"/>
    <property type="molecule type" value="Genomic_DNA"/>
</dbReference>
<dbReference type="Gene3D" id="3.40.1010.10">
    <property type="entry name" value="Cobalt-precorrin-4 Transmethylase, Domain 1"/>
    <property type="match status" value="1"/>
</dbReference>
<dbReference type="FunFam" id="1.10.287.1080:FF:000001">
    <property type="entry name" value="Nucleoside triphosphate pyrophosphohydrolase"/>
    <property type="match status" value="1"/>
</dbReference>
<dbReference type="EMBL" id="CAEZYF010000008">
    <property type="protein sequence ID" value="CAB4722888.1"/>
    <property type="molecule type" value="Genomic_DNA"/>
</dbReference>
<protein>
    <submittedName>
        <fullName evidence="7">Unannotated protein</fullName>
    </submittedName>
</protein>
<evidence type="ECO:0000313" key="3">
    <source>
        <dbReference type="EMBL" id="CAB4363341.1"/>
    </source>
</evidence>
<proteinExistence type="predicted"/>
<reference evidence="7" key="1">
    <citation type="submission" date="2020-05" db="EMBL/GenBank/DDBJ databases">
        <authorList>
            <person name="Chiriac C."/>
            <person name="Salcher M."/>
            <person name="Ghai R."/>
            <person name="Kavagutti S V."/>
        </authorList>
    </citation>
    <scope>NUCLEOTIDE SEQUENCE</scope>
</reference>
<feature type="domain" description="NTP pyrophosphohydrolase MazG-like" evidence="2">
    <location>
        <begin position="246"/>
        <end position="325"/>
    </location>
</feature>
<dbReference type="GO" id="GO:0006950">
    <property type="term" value="P:response to stress"/>
    <property type="evidence" value="ECO:0007669"/>
    <property type="project" value="UniProtKB-ARBA"/>
</dbReference>
<dbReference type="InterPro" id="IPR000878">
    <property type="entry name" value="4pyrrol_Mease"/>
</dbReference>
<dbReference type="Pfam" id="PF00590">
    <property type="entry name" value="TP_methylase"/>
    <property type="match status" value="1"/>
</dbReference>
<dbReference type="AlphaFoldDB" id="A0A6J7LUC4"/>
<dbReference type="GO" id="GO:0006203">
    <property type="term" value="P:dGTP catabolic process"/>
    <property type="evidence" value="ECO:0007669"/>
    <property type="project" value="TreeGrafter"/>
</dbReference>
<dbReference type="InterPro" id="IPR004518">
    <property type="entry name" value="MazG-like_dom"/>
</dbReference>
<dbReference type="InterPro" id="IPR048011">
    <property type="entry name" value="NTP-PPase_MazG-like_C"/>
</dbReference>
<dbReference type="GO" id="GO:0008168">
    <property type="term" value="F:methyltransferase activity"/>
    <property type="evidence" value="ECO:0007669"/>
    <property type="project" value="InterPro"/>
</dbReference>
<gene>
    <name evidence="4" type="ORF">UFOPK2656_01501</name>
    <name evidence="5" type="ORF">UFOPK3267_01944</name>
    <name evidence="6" type="ORF">UFOPK3651_01177</name>
    <name evidence="7" type="ORF">UFOPK3931_00210</name>
    <name evidence="3" type="ORF">UFOPK4189_01122</name>
</gene>
<dbReference type="PANTHER" id="PTHR30522:SF0">
    <property type="entry name" value="NUCLEOSIDE TRIPHOSPHATE PYROPHOSPHOHYDROLASE"/>
    <property type="match status" value="1"/>
</dbReference>
<dbReference type="CDD" id="cd11723">
    <property type="entry name" value="YabN_N_like"/>
    <property type="match status" value="1"/>
</dbReference>
<dbReference type="GO" id="GO:0046061">
    <property type="term" value="P:dATP catabolic process"/>
    <property type="evidence" value="ECO:0007669"/>
    <property type="project" value="TreeGrafter"/>
</dbReference>
<accession>A0A6J7LUC4</accession>
<evidence type="ECO:0000259" key="2">
    <source>
        <dbReference type="Pfam" id="PF03819"/>
    </source>
</evidence>
<dbReference type="InterPro" id="IPR035996">
    <property type="entry name" value="4pyrrol_Methylase_sf"/>
</dbReference>
<dbReference type="CDD" id="cd11529">
    <property type="entry name" value="NTP-PPase_MazG_Cterm"/>
    <property type="match status" value="1"/>
</dbReference>
<dbReference type="InterPro" id="IPR035013">
    <property type="entry name" value="YabN_N"/>
</dbReference>
<evidence type="ECO:0000313" key="6">
    <source>
        <dbReference type="EMBL" id="CAB4926112.1"/>
    </source>
</evidence>
<evidence type="ECO:0000313" key="7">
    <source>
        <dbReference type="EMBL" id="CAB4972076.1"/>
    </source>
</evidence>
<dbReference type="GO" id="GO:0046052">
    <property type="term" value="P:UTP catabolic process"/>
    <property type="evidence" value="ECO:0007669"/>
    <property type="project" value="TreeGrafter"/>
</dbReference>
<dbReference type="Gene3D" id="1.10.287.1080">
    <property type="entry name" value="MazG-like"/>
    <property type="match status" value="2"/>
</dbReference>
<dbReference type="NCBIfam" id="TIGR00444">
    <property type="entry name" value="mazG"/>
    <property type="match status" value="1"/>
</dbReference>
<dbReference type="SUPFAM" id="SSF101386">
    <property type="entry name" value="all-alpha NTP pyrophosphatases"/>
    <property type="match status" value="2"/>
</dbReference>
<evidence type="ECO:0000313" key="4">
    <source>
        <dbReference type="EMBL" id="CAB4722888.1"/>
    </source>
</evidence>
<organism evidence="7">
    <name type="scientific">freshwater metagenome</name>
    <dbReference type="NCBI Taxonomy" id="449393"/>
    <lineage>
        <taxon>unclassified sequences</taxon>
        <taxon>metagenomes</taxon>
        <taxon>ecological metagenomes</taxon>
    </lineage>
</organism>
<dbReference type="InterPro" id="IPR014777">
    <property type="entry name" value="4pyrrole_Mease_sub1"/>
</dbReference>
<feature type="domain" description="Tetrapyrrole methylase" evidence="1">
    <location>
        <begin position="5"/>
        <end position="201"/>
    </location>
</feature>
<dbReference type="GO" id="GO:0046076">
    <property type="term" value="P:dTTP catabolic process"/>
    <property type="evidence" value="ECO:0007669"/>
    <property type="project" value="TreeGrafter"/>
</dbReference>
<dbReference type="FunFam" id="1.10.287.1080:FF:000003">
    <property type="entry name" value="Nucleoside triphosphate pyrophosphohydrolase"/>
    <property type="match status" value="1"/>
</dbReference>
<dbReference type="InterPro" id="IPR011551">
    <property type="entry name" value="NTP_PyrPHydrolase_MazG"/>
</dbReference>
<dbReference type="PANTHER" id="PTHR30522">
    <property type="entry name" value="NUCLEOSIDE TRIPHOSPHATE PYROPHOSPHOHYDROLASE"/>
    <property type="match status" value="1"/>
</dbReference>